<evidence type="ECO:0000256" key="17">
    <source>
        <dbReference type="SAM" id="SignalP"/>
    </source>
</evidence>
<dbReference type="Pfam" id="PF12810">
    <property type="entry name" value="ALK_LTK_GRD"/>
    <property type="match status" value="1"/>
</dbReference>
<dbReference type="Gene3D" id="2.60.40.10">
    <property type="entry name" value="Immunoglobulins"/>
    <property type="match status" value="2"/>
</dbReference>
<keyword evidence="12" id="KW-0829">Tyrosine-protein kinase</keyword>
<evidence type="ECO:0000256" key="1">
    <source>
        <dbReference type="ARBA" id="ARBA00004251"/>
    </source>
</evidence>
<evidence type="ECO:0000313" key="20">
    <source>
        <dbReference type="EMBL" id="GAA5140637.1"/>
    </source>
</evidence>
<dbReference type="InterPro" id="IPR015217">
    <property type="entry name" value="Invasin_dom_3"/>
</dbReference>
<dbReference type="InterPro" id="IPR013783">
    <property type="entry name" value="Ig-like_fold"/>
</dbReference>
<dbReference type="SUPFAM" id="SSF49373">
    <property type="entry name" value="Invasin/intimin cell-adhesion fragments"/>
    <property type="match status" value="2"/>
</dbReference>
<evidence type="ECO:0000256" key="15">
    <source>
        <dbReference type="ARBA" id="ARBA00023180"/>
    </source>
</evidence>
<dbReference type="InterPro" id="IPR008964">
    <property type="entry name" value="Invasin/intimin_cell_adhesion"/>
</dbReference>
<evidence type="ECO:0000256" key="13">
    <source>
        <dbReference type="ARBA" id="ARBA00023157"/>
    </source>
</evidence>
<evidence type="ECO:0000256" key="6">
    <source>
        <dbReference type="ARBA" id="ARBA00022729"/>
    </source>
</evidence>
<evidence type="ECO:0000313" key="21">
    <source>
        <dbReference type="Proteomes" id="UP001500221"/>
    </source>
</evidence>
<keyword evidence="5" id="KW-0812">Transmembrane</keyword>
<evidence type="ECO:0000256" key="10">
    <source>
        <dbReference type="ARBA" id="ARBA00022989"/>
    </source>
</evidence>
<evidence type="ECO:0000256" key="8">
    <source>
        <dbReference type="ARBA" id="ARBA00022777"/>
    </source>
</evidence>
<feature type="chain" id="PRO_5047362258" description="receptor protein-tyrosine kinase" evidence="17">
    <location>
        <begin position="42"/>
        <end position="701"/>
    </location>
</feature>
<comment type="subcellular location">
    <subcellularLocation>
        <location evidence="1">Cell membrane</location>
        <topology evidence="1">Single-pass type I membrane protein</topology>
    </subcellularLocation>
</comment>
<keyword evidence="9" id="KW-0067">ATP-binding</keyword>
<name>A0ABP9P4E8_9ACTN</name>
<evidence type="ECO:0000256" key="14">
    <source>
        <dbReference type="ARBA" id="ARBA00023170"/>
    </source>
</evidence>
<feature type="domain" description="Invasin" evidence="18">
    <location>
        <begin position="340"/>
        <end position="427"/>
    </location>
</feature>
<evidence type="ECO:0000256" key="16">
    <source>
        <dbReference type="SAM" id="MobiDB-lite"/>
    </source>
</evidence>
<proteinExistence type="predicted"/>
<dbReference type="Pfam" id="PF09134">
    <property type="entry name" value="Invasin_D3"/>
    <property type="match status" value="1"/>
</dbReference>
<feature type="compositionally biased region" description="Gly residues" evidence="16">
    <location>
        <begin position="276"/>
        <end position="286"/>
    </location>
</feature>
<dbReference type="RefSeq" id="WP_345453215.1">
    <property type="nucleotide sequence ID" value="NZ_BAABKG010000001.1"/>
</dbReference>
<evidence type="ECO:0000256" key="4">
    <source>
        <dbReference type="ARBA" id="ARBA00022679"/>
    </source>
</evidence>
<reference evidence="21" key="1">
    <citation type="journal article" date="2019" name="Int. J. Syst. Evol. Microbiol.">
        <title>The Global Catalogue of Microorganisms (GCM) 10K type strain sequencing project: providing services to taxonomists for standard genome sequencing and annotation.</title>
        <authorList>
            <consortium name="The Broad Institute Genomics Platform"/>
            <consortium name="The Broad Institute Genome Sequencing Center for Infectious Disease"/>
            <person name="Wu L."/>
            <person name="Ma J."/>
        </authorList>
    </citation>
    <scope>NUCLEOTIDE SEQUENCE [LARGE SCALE GENOMIC DNA]</scope>
    <source>
        <strain evidence="21">JCM 18459</strain>
    </source>
</reference>
<evidence type="ECO:0000256" key="11">
    <source>
        <dbReference type="ARBA" id="ARBA00023136"/>
    </source>
</evidence>
<keyword evidence="8" id="KW-0418">Kinase</keyword>
<evidence type="ECO:0000259" key="19">
    <source>
        <dbReference type="Pfam" id="PF12810"/>
    </source>
</evidence>
<feature type="region of interest" description="Disordered" evidence="16">
    <location>
        <begin position="260"/>
        <end position="286"/>
    </location>
</feature>
<feature type="signal peptide" evidence="17">
    <location>
        <begin position="1"/>
        <end position="41"/>
    </location>
</feature>
<evidence type="ECO:0000256" key="12">
    <source>
        <dbReference type="ARBA" id="ARBA00023137"/>
    </source>
</evidence>
<protein>
    <recommendedName>
        <fullName evidence="2">receptor protein-tyrosine kinase</fullName>
        <ecNumber evidence="2">2.7.10.1</ecNumber>
    </recommendedName>
</protein>
<keyword evidence="4" id="KW-0808">Transferase</keyword>
<keyword evidence="13" id="KW-1015">Disulfide bond</keyword>
<evidence type="ECO:0000256" key="5">
    <source>
        <dbReference type="ARBA" id="ARBA00022692"/>
    </source>
</evidence>
<feature type="domain" description="ALK/LTK-like glycine-rich" evidence="19">
    <location>
        <begin position="79"/>
        <end position="310"/>
    </location>
</feature>
<evidence type="ECO:0000256" key="9">
    <source>
        <dbReference type="ARBA" id="ARBA00022840"/>
    </source>
</evidence>
<comment type="caution">
    <text evidence="20">The sequence shown here is derived from an EMBL/GenBank/DDBJ whole genome shotgun (WGS) entry which is preliminary data.</text>
</comment>
<dbReference type="EMBL" id="BAABKG010000001">
    <property type="protein sequence ID" value="GAA5140637.1"/>
    <property type="molecule type" value="Genomic_DNA"/>
</dbReference>
<keyword evidence="3" id="KW-1003">Cell membrane</keyword>
<evidence type="ECO:0000256" key="7">
    <source>
        <dbReference type="ARBA" id="ARBA00022741"/>
    </source>
</evidence>
<keyword evidence="11" id="KW-0472">Membrane</keyword>
<evidence type="ECO:0000256" key="3">
    <source>
        <dbReference type="ARBA" id="ARBA00022475"/>
    </source>
</evidence>
<dbReference type="Proteomes" id="UP001500221">
    <property type="component" value="Unassembled WGS sequence"/>
</dbReference>
<accession>A0ABP9P4E8</accession>
<evidence type="ECO:0000256" key="2">
    <source>
        <dbReference type="ARBA" id="ARBA00011902"/>
    </source>
</evidence>
<keyword evidence="7" id="KW-0547">Nucleotide-binding</keyword>
<keyword evidence="14" id="KW-0675">Receptor</keyword>
<organism evidence="20 21">
    <name type="scientific">Nocardioides marinquilinus</name>
    <dbReference type="NCBI Taxonomy" id="1210400"/>
    <lineage>
        <taxon>Bacteria</taxon>
        <taxon>Bacillati</taxon>
        <taxon>Actinomycetota</taxon>
        <taxon>Actinomycetes</taxon>
        <taxon>Propionibacteriales</taxon>
        <taxon>Nocardioidaceae</taxon>
        <taxon>Nocardioides</taxon>
    </lineage>
</organism>
<dbReference type="InterPro" id="IPR055163">
    <property type="entry name" value="ALK/LTK-like_GRD"/>
</dbReference>
<evidence type="ECO:0000259" key="18">
    <source>
        <dbReference type="Pfam" id="PF09134"/>
    </source>
</evidence>
<keyword evidence="15" id="KW-0325">Glycoprotein</keyword>
<sequence length="701" mass="68800">MLHPVRRHPVRRRPGRAVLPLALVVPALALGLADGPAAAQAAPTAFVPADQHQVRTVTFGYTGAERAFTVPAGVTSLHVEAVGAEGGDGTTSEVEPAIGQGGRAARVTADLEVTPGQVLYVRVGGEGGGFSTATYSSGAPGWNGGGTGGQTVYDQGAGGGGATDIRTCAAADTACDSLASRLLVAAGGGGAGMESVGESAGDGIDGGDAGAVGESKEIGGIGYANGGNPGTSDAGGTGGTVDGDYHSVGPGEDGVLGVGGDGGAPAPGSPRHAGWRGAGGGGGGLFGGGGGGDNRFFGAGGGGGSSLVPDDGTSSLAERGTPSSVVITYDLGPVTSVPVEVPDTPLVATGTDTVQVVATPRTAGGVGVAGLDVALTSSDPGVSFGEVADLGDGRYVAEMTGSTTPGTATVTATAAGSDPDAATDDVVGTAEVVTEGIDLTMGFPTDIPASGRAELTLYAQATGRITSRLVYGLEVDFTVEPAGPTIGPVTAHDNGLYSAVLAGTTTAGSYQVTATARPVGATTPLASTGALVTQVPYVAPGISAAVTSSRPPRAGWYSAPVRISFTCTGTRLGTDDGGSQPRSETGACPAAVTLARDGRGQVVERSVSDDQGFGDTVSTRVSIDRTAPTVRVDGARNGATYPAARTLRCRATDALSGVGSCRVTTTRTRTRQGTVVRWTAKALDRAGNARSTSGRYTIEPR</sequence>
<keyword evidence="6 17" id="KW-0732">Signal</keyword>
<keyword evidence="10" id="KW-1133">Transmembrane helix</keyword>
<keyword evidence="21" id="KW-1185">Reference proteome</keyword>
<gene>
    <name evidence="20" type="ORF">GCM10023340_01080</name>
</gene>
<dbReference type="EC" id="2.7.10.1" evidence="2"/>